<keyword evidence="4" id="KW-1185">Reference proteome</keyword>
<dbReference type="InterPro" id="IPR006865">
    <property type="entry name" value="DUF629"/>
</dbReference>
<dbReference type="Pfam" id="PF04780">
    <property type="entry name" value="DUF629"/>
    <property type="match status" value="1"/>
</dbReference>
<comment type="caution">
    <text evidence="3">The sequence shown here is derived from an EMBL/GenBank/DDBJ whole genome shotgun (WGS) entry which is preliminary data.</text>
</comment>
<evidence type="ECO:0000256" key="1">
    <source>
        <dbReference type="SAM" id="MobiDB-lite"/>
    </source>
</evidence>
<dbReference type="OrthoDB" id="1052909at2759"/>
<feature type="region of interest" description="Disordered" evidence="1">
    <location>
        <begin position="147"/>
        <end position="169"/>
    </location>
</feature>
<protein>
    <recommendedName>
        <fullName evidence="2">DUF629 domain-containing protein</fullName>
    </recommendedName>
</protein>
<dbReference type="AlphaFoldDB" id="A0A565BKD1"/>
<sequence>MVRFCKRLRPFVTEKTIGRMITSGADMRCEERVKQDDATKCFFNVVRDVFEGAESPRFEVLENKEYMECIFRLSASVENVAVKEGLLKLRNSLKEKLLLIDSKIFMNEYTYNVLQNFPKLSAIENRLVVLPFVKKFLRGKLKKMMKKQKRQASIGAEASAERVHKKARH</sequence>
<name>A0A565BKD1_9BRAS</name>
<gene>
    <name evidence="3" type="ORF">ANE_LOCUS12535</name>
</gene>
<evidence type="ECO:0000313" key="4">
    <source>
        <dbReference type="Proteomes" id="UP000489600"/>
    </source>
</evidence>
<organism evidence="3 4">
    <name type="scientific">Arabis nemorensis</name>
    <dbReference type="NCBI Taxonomy" id="586526"/>
    <lineage>
        <taxon>Eukaryota</taxon>
        <taxon>Viridiplantae</taxon>
        <taxon>Streptophyta</taxon>
        <taxon>Embryophyta</taxon>
        <taxon>Tracheophyta</taxon>
        <taxon>Spermatophyta</taxon>
        <taxon>Magnoliopsida</taxon>
        <taxon>eudicotyledons</taxon>
        <taxon>Gunneridae</taxon>
        <taxon>Pentapetalae</taxon>
        <taxon>rosids</taxon>
        <taxon>malvids</taxon>
        <taxon>Brassicales</taxon>
        <taxon>Brassicaceae</taxon>
        <taxon>Arabideae</taxon>
        <taxon>Arabis</taxon>
    </lineage>
</organism>
<evidence type="ECO:0000259" key="2">
    <source>
        <dbReference type="Pfam" id="PF04780"/>
    </source>
</evidence>
<feature type="domain" description="DUF629" evidence="2">
    <location>
        <begin position="27"/>
        <end position="96"/>
    </location>
</feature>
<dbReference type="EMBL" id="CABITT030000004">
    <property type="protein sequence ID" value="VVB02091.1"/>
    <property type="molecule type" value="Genomic_DNA"/>
</dbReference>
<accession>A0A565BKD1</accession>
<reference evidence="3" key="1">
    <citation type="submission" date="2019-07" db="EMBL/GenBank/DDBJ databases">
        <authorList>
            <person name="Dittberner H."/>
        </authorList>
    </citation>
    <scope>NUCLEOTIDE SEQUENCE [LARGE SCALE GENOMIC DNA]</scope>
</reference>
<evidence type="ECO:0000313" key="3">
    <source>
        <dbReference type="EMBL" id="VVB02091.1"/>
    </source>
</evidence>
<proteinExistence type="predicted"/>
<dbReference type="Proteomes" id="UP000489600">
    <property type="component" value="Unassembled WGS sequence"/>
</dbReference>